<evidence type="ECO:0000259" key="1">
    <source>
        <dbReference type="PROSITE" id="PS51186"/>
    </source>
</evidence>
<sequence length="178" mass="20499">MVNRSFTPFPTLTTARLTLRQLSTDDGESIFALRSDREINKYLERQPSQTIEDAINFINKINDTIEKNDGIYWVITLTNSNTFVGTICLFSFLNEENKCEIGYELLTNYQGQGIMKEAAEKVIDYAFHTLQLQKIEAFTHNGNQQSTKLLLKFGFKKSIEADKENPDYTIYTLTNSDR</sequence>
<dbReference type="Gene3D" id="3.40.630.30">
    <property type="match status" value="1"/>
</dbReference>
<evidence type="ECO:0000313" key="2">
    <source>
        <dbReference type="EMBL" id="OQP57694.1"/>
    </source>
</evidence>
<dbReference type="SUPFAM" id="SSF55729">
    <property type="entry name" value="Acyl-CoA N-acyltransferases (Nat)"/>
    <property type="match status" value="1"/>
</dbReference>
<dbReference type="InterPro" id="IPR000182">
    <property type="entry name" value="GNAT_dom"/>
</dbReference>
<keyword evidence="3" id="KW-1185">Reference proteome</keyword>
<comment type="caution">
    <text evidence="2">The sequence shown here is derived from an EMBL/GenBank/DDBJ whole genome shotgun (WGS) entry which is preliminary data.</text>
</comment>
<dbReference type="Proteomes" id="UP000192796">
    <property type="component" value="Unassembled WGS sequence"/>
</dbReference>
<dbReference type="RefSeq" id="WP_081155594.1">
    <property type="nucleotide sequence ID" value="NZ_LVYD01000113.1"/>
</dbReference>
<dbReference type="EMBL" id="LVYD01000113">
    <property type="protein sequence ID" value="OQP57694.1"/>
    <property type="molecule type" value="Genomic_DNA"/>
</dbReference>
<reference evidence="2 3" key="1">
    <citation type="submission" date="2016-03" db="EMBL/GenBank/DDBJ databases">
        <title>Niastella vici sp. nov., isolated from farmland soil.</title>
        <authorList>
            <person name="Chen L."/>
            <person name="Wang D."/>
            <person name="Yang S."/>
            <person name="Wang G."/>
        </authorList>
    </citation>
    <scope>NUCLEOTIDE SEQUENCE [LARGE SCALE GENOMIC DNA]</scope>
    <source>
        <strain evidence="2 3">DJ57</strain>
    </source>
</reference>
<dbReference type="InterPro" id="IPR051531">
    <property type="entry name" value="N-acetyltransferase"/>
</dbReference>
<protein>
    <submittedName>
        <fullName evidence="2">GNAT family acetyltransferase</fullName>
    </submittedName>
</protein>
<name>A0A1V9FH64_9BACT</name>
<gene>
    <name evidence="2" type="ORF">A3860_08665</name>
</gene>
<dbReference type="GO" id="GO:0016747">
    <property type="term" value="F:acyltransferase activity, transferring groups other than amino-acyl groups"/>
    <property type="evidence" value="ECO:0007669"/>
    <property type="project" value="InterPro"/>
</dbReference>
<feature type="domain" description="N-acetyltransferase" evidence="1">
    <location>
        <begin position="17"/>
        <end position="174"/>
    </location>
</feature>
<organism evidence="2 3">
    <name type="scientific">Niastella vici</name>
    <dbReference type="NCBI Taxonomy" id="1703345"/>
    <lineage>
        <taxon>Bacteria</taxon>
        <taxon>Pseudomonadati</taxon>
        <taxon>Bacteroidota</taxon>
        <taxon>Chitinophagia</taxon>
        <taxon>Chitinophagales</taxon>
        <taxon>Chitinophagaceae</taxon>
        <taxon>Niastella</taxon>
    </lineage>
</organism>
<dbReference type="PANTHER" id="PTHR43792">
    <property type="entry name" value="GNAT FAMILY, PUTATIVE (AFU_ORTHOLOGUE AFUA_3G00765)-RELATED-RELATED"/>
    <property type="match status" value="1"/>
</dbReference>
<evidence type="ECO:0000313" key="3">
    <source>
        <dbReference type="Proteomes" id="UP000192796"/>
    </source>
</evidence>
<dbReference type="STRING" id="1703345.A3860_08665"/>
<dbReference type="PROSITE" id="PS51186">
    <property type="entry name" value="GNAT"/>
    <property type="match status" value="1"/>
</dbReference>
<keyword evidence="2" id="KW-0808">Transferase</keyword>
<accession>A0A1V9FH64</accession>
<proteinExistence type="predicted"/>
<dbReference type="OrthoDB" id="9811523at2"/>
<dbReference type="Pfam" id="PF13302">
    <property type="entry name" value="Acetyltransf_3"/>
    <property type="match status" value="1"/>
</dbReference>
<dbReference type="InterPro" id="IPR016181">
    <property type="entry name" value="Acyl_CoA_acyltransferase"/>
</dbReference>
<dbReference type="AlphaFoldDB" id="A0A1V9FH64"/>